<organism evidence="13 14">
    <name type="scientific">Russula ochroleuca</name>
    <dbReference type="NCBI Taxonomy" id="152965"/>
    <lineage>
        <taxon>Eukaryota</taxon>
        <taxon>Fungi</taxon>
        <taxon>Dikarya</taxon>
        <taxon>Basidiomycota</taxon>
        <taxon>Agaricomycotina</taxon>
        <taxon>Agaricomycetes</taxon>
        <taxon>Russulales</taxon>
        <taxon>Russulaceae</taxon>
        <taxon>Russula</taxon>
    </lineage>
</organism>
<feature type="domain" description="VTT" evidence="12">
    <location>
        <begin position="147"/>
        <end position="260"/>
    </location>
</feature>
<keyword evidence="7 11" id="KW-1133">Transmembrane helix</keyword>
<dbReference type="GO" id="GO:0000139">
    <property type="term" value="C:Golgi membrane"/>
    <property type="evidence" value="ECO:0007669"/>
    <property type="project" value="UniProtKB-SubCell"/>
</dbReference>
<feature type="compositionally biased region" description="Polar residues" evidence="10">
    <location>
        <begin position="471"/>
        <end position="482"/>
    </location>
</feature>
<reference evidence="13" key="2">
    <citation type="journal article" date="2020" name="Nat. Commun.">
        <title>Large-scale genome sequencing of mycorrhizal fungi provides insights into the early evolution of symbiotic traits.</title>
        <authorList>
            <person name="Miyauchi S."/>
            <person name="Kiss E."/>
            <person name="Kuo A."/>
            <person name="Drula E."/>
            <person name="Kohler A."/>
            <person name="Sanchez-Garcia M."/>
            <person name="Morin E."/>
            <person name="Andreopoulos B."/>
            <person name="Barry K.W."/>
            <person name="Bonito G."/>
            <person name="Buee M."/>
            <person name="Carver A."/>
            <person name="Chen C."/>
            <person name="Cichocki N."/>
            <person name="Clum A."/>
            <person name="Culley D."/>
            <person name="Crous P.W."/>
            <person name="Fauchery L."/>
            <person name="Girlanda M."/>
            <person name="Hayes R.D."/>
            <person name="Keri Z."/>
            <person name="LaButti K."/>
            <person name="Lipzen A."/>
            <person name="Lombard V."/>
            <person name="Magnuson J."/>
            <person name="Maillard F."/>
            <person name="Murat C."/>
            <person name="Nolan M."/>
            <person name="Ohm R.A."/>
            <person name="Pangilinan J."/>
            <person name="Pereira M.F."/>
            <person name="Perotto S."/>
            <person name="Peter M."/>
            <person name="Pfister S."/>
            <person name="Riley R."/>
            <person name="Sitrit Y."/>
            <person name="Stielow J.B."/>
            <person name="Szollosi G."/>
            <person name="Zifcakova L."/>
            <person name="Stursova M."/>
            <person name="Spatafora J.W."/>
            <person name="Tedersoo L."/>
            <person name="Vaario L.M."/>
            <person name="Yamada A."/>
            <person name="Yan M."/>
            <person name="Wang P."/>
            <person name="Xu J."/>
            <person name="Bruns T."/>
            <person name="Baldrian P."/>
            <person name="Vilgalys R."/>
            <person name="Dunand C."/>
            <person name="Henrissat B."/>
            <person name="Grigoriev I.V."/>
            <person name="Hibbett D."/>
            <person name="Nagy L.G."/>
            <person name="Martin F.M."/>
        </authorList>
    </citation>
    <scope>NUCLEOTIDE SEQUENCE</scope>
    <source>
        <strain evidence="13">Prilba</strain>
    </source>
</reference>
<feature type="compositionally biased region" description="Polar residues" evidence="10">
    <location>
        <begin position="351"/>
        <end position="360"/>
    </location>
</feature>
<evidence type="ECO:0000256" key="3">
    <source>
        <dbReference type="ARBA" id="ARBA00008640"/>
    </source>
</evidence>
<feature type="region of interest" description="Disordered" evidence="10">
    <location>
        <begin position="44"/>
        <end position="63"/>
    </location>
</feature>
<evidence type="ECO:0000313" key="14">
    <source>
        <dbReference type="Proteomes" id="UP000759537"/>
    </source>
</evidence>
<evidence type="ECO:0000256" key="5">
    <source>
        <dbReference type="ARBA" id="ARBA00020673"/>
    </source>
</evidence>
<dbReference type="InterPro" id="IPR032816">
    <property type="entry name" value="VTT_dom"/>
</dbReference>
<feature type="transmembrane region" description="Helical" evidence="11">
    <location>
        <begin position="127"/>
        <end position="145"/>
    </location>
</feature>
<keyword evidence="8" id="KW-0333">Golgi apparatus</keyword>
<feature type="transmembrane region" description="Helical" evidence="11">
    <location>
        <begin position="152"/>
        <end position="173"/>
    </location>
</feature>
<feature type="compositionally biased region" description="Polar residues" evidence="10">
    <location>
        <begin position="492"/>
        <end position="505"/>
    </location>
</feature>
<feature type="transmembrane region" description="Helical" evidence="11">
    <location>
        <begin position="88"/>
        <end position="107"/>
    </location>
</feature>
<dbReference type="InterPro" id="IPR051076">
    <property type="entry name" value="Golgi_membrane_TVP38/TMEM64"/>
</dbReference>
<feature type="region of interest" description="Disordered" evidence="10">
    <location>
        <begin position="351"/>
        <end position="556"/>
    </location>
</feature>
<dbReference type="OrthoDB" id="166803at2759"/>
<evidence type="ECO:0000256" key="1">
    <source>
        <dbReference type="ARBA" id="ARBA00002978"/>
    </source>
</evidence>
<evidence type="ECO:0000256" key="6">
    <source>
        <dbReference type="ARBA" id="ARBA00022692"/>
    </source>
</evidence>
<evidence type="ECO:0000256" key="11">
    <source>
        <dbReference type="SAM" id="Phobius"/>
    </source>
</evidence>
<keyword evidence="14" id="KW-1185">Reference proteome</keyword>
<evidence type="ECO:0000256" key="10">
    <source>
        <dbReference type="SAM" id="MobiDB-lite"/>
    </source>
</evidence>
<dbReference type="Proteomes" id="UP000759537">
    <property type="component" value="Unassembled WGS sequence"/>
</dbReference>
<dbReference type="AlphaFoldDB" id="A0A9P5JX75"/>
<name>A0A9P5JX75_9AGAM</name>
<sequence>MSAPYLAYGNPQPHVGATPYMYPPNNSSSQYSFADSSTTIPGKHEFAPGPISRTPSPTPSEAEELTRESVVDWKTLSSWRFWLRREWFWYYVIAIILSTITALITIYHHQIVAKLTPVAHSVKTLPGGWSIPIAILFIISFPPLFGHEIIAILCGVVWGLWIGFAIVAAGTFLGELGNFYAFKYCCRARGEKLEKTNIQYGCLARVVREGGFKIALIARFSAIPGHFTTAVFATCGMSVWIFAMAAFLTLPKQFATVYIGVIIEGSGKSTLRFPFGTLSGVVHDLAGETTPQRVASYSLIAVTTIVTFVAAWYIFRELNRAKPAVIYERRKARQAKMELSRSFYNNDVSSMSAFNPNPSDSDIPLRPYGSERDPGFEGPAHQQWDETGHAIGYAPDPRLHAPRPRPPSFSPTALYASPDAAAAVTSSIHPEPEDEWSNAETPKTARPPETMPALGPIPRLEHIPPFLGEYTHTNPPASTFPSPEQLPHSGRTRSPPSSATSQYVTYQPEHFASNPMSGSVGTGSAGAPPHFTQYSSPVTGFETAPSHAFSPPPGYR</sequence>
<keyword evidence="9 11" id="KW-0472">Membrane</keyword>
<evidence type="ECO:0000259" key="12">
    <source>
        <dbReference type="Pfam" id="PF09335"/>
    </source>
</evidence>
<keyword evidence="6 11" id="KW-0812">Transmembrane</keyword>
<gene>
    <name evidence="13" type="ORF">DFH94DRAFT_816691</name>
</gene>
<protein>
    <recommendedName>
        <fullName evidence="4">Golgi apparatus membrane protein TVP38</fullName>
    </recommendedName>
    <alternativeName>
        <fullName evidence="5">Golgi apparatus membrane protein tvp38</fullName>
    </alternativeName>
</protein>
<dbReference type="EMBL" id="WHVB01000032">
    <property type="protein sequence ID" value="KAF8468540.1"/>
    <property type="molecule type" value="Genomic_DNA"/>
</dbReference>
<reference evidence="13" key="1">
    <citation type="submission" date="2019-10" db="EMBL/GenBank/DDBJ databases">
        <authorList>
            <consortium name="DOE Joint Genome Institute"/>
            <person name="Kuo A."/>
            <person name="Miyauchi S."/>
            <person name="Kiss E."/>
            <person name="Drula E."/>
            <person name="Kohler A."/>
            <person name="Sanchez-Garcia M."/>
            <person name="Andreopoulos B."/>
            <person name="Barry K.W."/>
            <person name="Bonito G."/>
            <person name="Buee M."/>
            <person name="Carver A."/>
            <person name="Chen C."/>
            <person name="Cichocki N."/>
            <person name="Clum A."/>
            <person name="Culley D."/>
            <person name="Crous P.W."/>
            <person name="Fauchery L."/>
            <person name="Girlanda M."/>
            <person name="Hayes R."/>
            <person name="Keri Z."/>
            <person name="LaButti K."/>
            <person name="Lipzen A."/>
            <person name="Lombard V."/>
            <person name="Magnuson J."/>
            <person name="Maillard F."/>
            <person name="Morin E."/>
            <person name="Murat C."/>
            <person name="Nolan M."/>
            <person name="Ohm R."/>
            <person name="Pangilinan J."/>
            <person name="Pereira M."/>
            <person name="Perotto S."/>
            <person name="Peter M."/>
            <person name="Riley R."/>
            <person name="Sitrit Y."/>
            <person name="Stielow B."/>
            <person name="Szollosi G."/>
            <person name="Zifcakova L."/>
            <person name="Stursova M."/>
            <person name="Spatafora J.W."/>
            <person name="Tedersoo L."/>
            <person name="Vaario L.-M."/>
            <person name="Yamada A."/>
            <person name="Yan M."/>
            <person name="Wang P."/>
            <person name="Xu J."/>
            <person name="Bruns T."/>
            <person name="Baldrian P."/>
            <person name="Vilgalys R."/>
            <person name="Henrissat B."/>
            <person name="Grigoriev I.V."/>
            <person name="Hibbett D."/>
            <person name="Nagy L.G."/>
            <person name="Martin F.M."/>
        </authorList>
    </citation>
    <scope>NUCLEOTIDE SEQUENCE</scope>
    <source>
        <strain evidence="13">Prilba</strain>
    </source>
</reference>
<evidence type="ECO:0000313" key="13">
    <source>
        <dbReference type="EMBL" id="KAF8468540.1"/>
    </source>
</evidence>
<accession>A0A9P5JX75</accession>
<proteinExistence type="inferred from homology"/>
<feature type="transmembrane region" description="Helical" evidence="11">
    <location>
        <begin position="295"/>
        <end position="315"/>
    </location>
</feature>
<feature type="transmembrane region" description="Helical" evidence="11">
    <location>
        <begin position="230"/>
        <end position="250"/>
    </location>
</feature>
<dbReference type="PANTHER" id="PTHR47549">
    <property type="entry name" value="GOLGI APPARATUS MEMBRANE PROTEIN TVP38-RELATED"/>
    <property type="match status" value="1"/>
</dbReference>
<evidence type="ECO:0000256" key="7">
    <source>
        <dbReference type="ARBA" id="ARBA00022989"/>
    </source>
</evidence>
<evidence type="ECO:0000256" key="9">
    <source>
        <dbReference type="ARBA" id="ARBA00023136"/>
    </source>
</evidence>
<comment type="subcellular location">
    <subcellularLocation>
        <location evidence="2">Golgi apparatus membrane</location>
        <topology evidence="2">Multi-pass membrane protein</topology>
    </subcellularLocation>
</comment>
<comment type="similarity">
    <text evidence="3">Belongs to the TVP38/TMEM64 family.</text>
</comment>
<comment type="caution">
    <text evidence="13">The sequence shown here is derived from an EMBL/GenBank/DDBJ whole genome shotgun (WGS) entry which is preliminary data.</text>
</comment>
<comment type="function">
    <text evidence="1">Golgi membrane protein involved in vesicular trafficking and spindle migration.</text>
</comment>
<dbReference type="PANTHER" id="PTHR47549:SF2">
    <property type="entry name" value="GOLGI APPARATUS MEMBRANE PROTEIN TVP38"/>
    <property type="match status" value="1"/>
</dbReference>
<evidence type="ECO:0000256" key="2">
    <source>
        <dbReference type="ARBA" id="ARBA00004653"/>
    </source>
</evidence>
<evidence type="ECO:0000256" key="8">
    <source>
        <dbReference type="ARBA" id="ARBA00023034"/>
    </source>
</evidence>
<evidence type="ECO:0000256" key="4">
    <source>
        <dbReference type="ARBA" id="ARBA00013533"/>
    </source>
</evidence>
<dbReference type="Pfam" id="PF09335">
    <property type="entry name" value="VTT_dom"/>
    <property type="match status" value="1"/>
</dbReference>